<dbReference type="Gene3D" id="3.40.630.30">
    <property type="match status" value="1"/>
</dbReference>
<evidence type="ECO:0000259" key="1">
    <source>
        <dbReference type="PROSITE" id="PS51186"/>
    </source>
</evidence>
<dbReference type="Pfam" id="PF00583">
    <property type="entry name" value="Acetyltransf_1"/>
    <property type="match status" value="1"/>
</dbReference>
<dbReference type="Proteomes" id="UP001432099">
    <property type="component" value="Chromosome"/>
</dbReference>
<dbReference type="PANTHER" id="PTHR13538:SF4">
    <property type="entry name" value="N-ALPHA-ACETYLTRANSFERASE 80"/>
    <property type="match status" value="1"/>
</dbReference>
<evidence type="ECO:0000313" key="2">
    <source>
        <dbReference type="EMBL" id="BEH90782.1"/>
    </source>
</evidence>
<dbReference type="RefSeq" id="WP_161831645.1">
    <property type="nucleotide sequence ID" value="NZ_AP028127.1"/>
</dbReference>
<feature type="domain" description="N-acetyltransferase" evidence="1">
    <location>
        <begin position="5"/>
        <end position="150"/>
    </location>
</feature>
<dbReference type="InterPro" id="IPR039840">
    <property type="entry name" value="NAA80"/>
</dbReference>
<dbReference type="PANTHER" id="PTHR13538">
    <property type="entry name" value="N-ACETYLTRANSFERASE 6"/>
    <property type="match status" value="1"/>
</dbReference>
<name>A0ABN6ZA96_9FIRM</name>
<evidence type="ECO:0000313" key="3">
    <source>
        <dbReference type="Proteomes" id="UP001432099"/>
    </source>
</evidence>
<dbReference type="InterPro" id="IPR000182">
    <property type="entry name" value="GNAT_dom"/>
</dbReference>
<keyword evidence="3" id="KW-1185">Reference proteome</keyword>
<dbReference type="InterPro" id="IPR016181">
    <property type="entry name" value="Acyl_CoA_acyltransferase"/>
</dbReference>
<dbReference type="EMBL" id="AP028127">
    <property type="protein sequence ID" value="BEH90782.1"/>
    <property type="molecule type" value="Genomic_DNA"/>
</dbReference>
<dbReference type="SUPFAM" id="SSF55729">
    <property type="entry name" value="Acyl-CoA N-acyltransferases (Nat)"/>
    <property type="match status" value="1"/>
</dbReference>
<proteinExistence type="predicted"/>
<organism evidence="2 3">
    <name type="scientific">Turicibacter faecis</name>
    <dbReference type="NCBI Taxonomy" id="2963365"/>
    <lineage>
        <taxon>Bacteria</taxon>
        <taxon>Bacillati</taxon>
        <taxon>Bacillota</taxon>
        <taxon>Erysipelotrichia</taxon>
        <taxon>Erysipelotrichales</taxon>
        <taxon>Turicibacteraceae</taxon>
        <taxon>Turicibacter</taxon>
    </lineage>
</organism>
<reference evidence="2" key="1">
    <citation type="journal article" date="2024" name="Int. J. Syst. Evol. Microbiol.">
        <title>Turicibacter faecis sp. nov., isolated from faeces of heart failure mouse model.</title>
        <authorList>
            <person name="Imamura Y."/>
            <person name="Motooka D."/>
            <person name="Nakajima Y."/>
            <person name="Ito S."/>
            <person name="Kitakaze M."/>
            <person name="Iida T."/>
            <person name="Nakamura S."/>
        </authorList>
    </citation>
    <scope>NUCLEOTIDE SEQUENCE</scope>
    <source>
        <strain evidence="2">TC023</strain>
    </source>
</reference>
<accession>A0ABN6ZA96</accession>
<dbReference type="CDD" id="cd04301">
    <property type="entry name" value="NAT_SF"/>
    <property type="match status" value="1"/>
</dbReference>
<protein>
    <recommendedName>
        <fullName evidence="1">N-acetyltransferase domain-containing protein</fullName>
    </recommendedName>
</protein>
<dbReference type="PROSITE" id="PS51186">
    <property type="entry name" value="GNAT"/>
    <property type="match status" value="1"/>
</dbReference>
<gene>
    <name evidence="2" type="ORF">T23_08840</name>
</gene>
<sequence length="153" mass="17725">MLKVVKVKKDSAVKESAIPFIEETWKQNSNSSDVYLKENGVKYSEDRLESFFVLIQDDQIIGYCDFIENAPLTDTIEGPWVSSVYMKINDRENNYGQLLINHVLHYAQLQGYSNVYLLANSGDYYREQGWTILENNVKQGSQQILIKELTERC</sequence>